<protein>
    <recommendedName>
        <fullName evidence="3">Mce-associated membrane protein</fullName>
    </recommendedName>
</protein>
<sequence length="175" mass="19331">MIEVSAPTRSWRTFAVAAAVIVVALVCLGRPAWRAVVGTVEAVRGETTPIAVANAYLEAVFESGDDLGIDRCLCTEGRDDLLREARDLREQVKRQAVFDIKIESSDWRTTDSDGTVSALVNLQFTQIDPTTGNVVLVEGSPHEWRFHTRQERRVGGGWKVCRVDAPPLCGTYLRC</sequence>
<dbReference type="AlphaFoldDB" id="A0A1C6VNR0"/>
<accession>A0A1C6VNR0</accession>
<reference evidence="2" key="1">
    <citation type="submission" date="2016-06" db="EMBL/GenBank/DDBJ databases">
        <authorList>
            <person name="Varghese N."/>
            <person name="Submissions Spin"/>
        </authorList>
    </citation>
    <scope>NUCLEOTIDE SEQUENCE [LARGE SCALE GENOMIC DNA]</scope>
    <source>
        <strain evidence="2">DSM 44814</strain>
    </source>
</reference>
<gene>
    <name evidence="1" type="ORF">GA0070604_6127</name>
</gene>
<keyword evidence="2" id="KW-1185">Reference proteome</keyword>
<evidence type="ECO:0000313" key="1">
    <source>
        <dbReference type="EMBL" id="SCL67877.1"/>
    </source>
</evidence>
<evidence type="ECO:0000313" key="2">
    <source>
        <dbReference type="Proteomes" id="UP000199696"/>
    </source>
</evidence>
<dbReference type="EMBL" id="FMHY01000002">
    <property type="protein sequence ID" value="SCL67877.1"/>
    <property type="molecule type" value="Genomic_DNA"/>
</dbReference>
<proteinExistence type="predicted"/>
<dbReference type="Proteomes" id="UP000199696">
    <property type="component" value="Unassembled WGS sequence"/>
</dbReference>
<organism evidence="1 2">
    <name type="scientific">Micromonospora eburnea</name>
    <dbReference type="NCBI Taxonomy" id="227316"/>
    <lineage>
        <taxon>Bacteria</taxon>
        <taxon>Bacillati</taxon>
        <taxon>Actinomycetota</taxon>
        <taxon>Actinomycetes</taxon>
        <taxon>Micromonosporales</taxon>
        <taxon>Micromonosporaceae</taxon>
        <taxon>Micromonospora</taxon>
    </lineage>
</organism>
<name>A0A1C6VNR0_9ACTN</name>
<evidence type="ECO:0008006" key="3">
    <source>
        <dbReference type="Google" id="ProtNLM"/>
    </source>
</evidence>